<dbReference type="AlphaFoldDB" id="A0A839FPK4"/>
<name>A0A839FPK4_9MICC</name>
<dbReference type="EMBL" id="JACJIH010000001">
    <property type="protein sequence ID" value="MBA8921345.1"/>
    <property type="molecule type" value="Genomic_DNA"/>
</dbReference>
<protein>
    <submittedName>
        <fullName evidence="2">Uncharacterized protein</fullName>
    </submittedName>
</protein>
<evidence type="ECO:0000313" key="3">
    <source>
        <dbReference type="Proteomes" id="UP000546252"/>
    </source>
</evidence>
<sequence>MSTRPTTLDAEQTMGRIQTDLCVLQRQLHQLHVTAPLEGPLAGQFRASRRRWFEVEYQAKSAMMLSRQALAMLNMFTSTSREDPGCTVPSSVRSESSSA</sequence>
<feature type="region of interest" description="Disordered" evidence="1">
    <location>
        <begin position="79"/>
        <end position="99"/>
    </location>
</feature>
<organism evidence="2 3">
    <name type="scientific">Nesterenkonia jeotgali</name>
    <dbReference type="NCBI Taxonomy" id="317018"/>
    <lineage>
        <taxon>Bacteria</taxon>
        <taxon>Bacillati</taxon>
        <taxon>Actinomycetota</taxon>
        <taxon>Actinomycetes</taxon>
        <taxon>Micrococcales</taxon>
        <taxon>Micrococcaceae</taxon>
        <taxon>Nesterenkonia</taxon>
    </lineage>
</organism>
<dbReference type="RefSeq" id="WP_182495359.1">
    <property type="nucleotide sequence ID" value="NZ_BAAAKT010000004.1"/>
</dbReference>
<dbReference type="Proteomes" id="UP000546252">
    <property type="component" value="Unassembled WGS sequence"/>
</dbReference>
<feature type="compositionally biased region" description="Low complexity" evidence="1">
    <location>
        <begin position="90"/>
        <end position="99"/>
    </location>
</feature>
<comment type="caution">
    <text evidence="2">The sequence shown here is derived from an EMBL/GenBank/DDBJ whole genome shotgun (WGS) entry which is preliminary data.</text>
</comment>
<evidence type="ECO:0000256" key="1">
    <source>
        <dbReference type="SAM" id="MobiDB-lite"/>
    </source>
</evidence>
<proteinExistence type="predicted"/>
<accession>A0A839FPK4</accession>
<gene>
    <name evidence="2" type="ORF">HNR24_001278</name>
</gene>
<reference evidence="2 3" key="1">
    <citation type="submission" date="2020-08" db="EMBL/GenBank/DDBJ databases">
        <title>Sequencing the genomes of 1000 actinobacteria strains.</title>
        <authorList>
            <person name="Klenk H.-P."/>
        </authorList>
    </citation>
    <scope>NUCLEOTIDE SEQUENCE [LARGE SCALE GENOMIC DNA]</scope>
    <source>
        <strain evidence="2 3">DSM 19081</strain>
    </source>
</reference>
<evidence type="ECO:0000313" key="2">
    <source>
        <dbReference type="EMBL" id="MBA8921345.1"/>
    </source>
</evidence>